<dbReference type="AlphaFoldDB" id="A0A5S6QAH7"/>
<organism evidence="1 2">
    <name type="scientific">Trichuris muris</name>
    <name type="common">Mouse whipworm</name>
    <dbReference type="NCBI Taxonomy" id="70415"/>
    <lineage>
        <taxon>Eukaryota</taxon>
        <taxon>Metazoa</taxon>
        <taxon>Ecdysozoa</taxon>
        <taxon>Nematoda</taxon>
        <taxon>Enoplea</taxon>
        <taxon>Dorylaimia</taxon>
        <taxon>Trichinellida</taxon>
        <taxon>Trichuridae</taxon>
        <taxon>Trichuris</taxon>
    </lineage>
</organism>
<evidence type="ECO:0000313" key="2">
    <source>
        <dbReference type="WBParaSite" id="TMUE_1000004193.1"/>
    </source>
</evidence>
<accession>A0A5S6QAH7</accession>
<keyword evidence="1" id="KW-1185">Reference proteome</keyword>
<name>A0A5S6QAH7_TRIMR</name>
<dbReference type="WBParaSite" id="TMUE_1000004193.1">
    <property type="protein sequence ID" value="TMUE_1000004193.1"/>
    <property type="gene ID" value="WBGene00288414"/>
</dbReference>
<dbReference type="Proteomes" id="UP000046395">
    <property type="component" value="Unassembled WGS sequence"/>
</dbReference>
<evidence type="ECO:0000313" key="1">
    <source>
        <dbReference type="Proteomes" id="UP000046395"/>
    </source>
</evidence>
<sequence>MAPIFEFQNGRAVDVASVRRHGRYSKSGPLVHPRIKGMICSTDARADKNGIGGRRRLTALIGANDRLTRADSLAAGRRFAERCLPCRFGSNRTSQTDRCFSS</sequence>
<reference evidence="2" key="1">
    <citation type="submission" date="2019-12" db="UniProtKB">
        <authorList>
            <consortium name="WormBaseParasite"/>
        </authorList>
    </citation>
    <scope>IDENTIFICATION</scope>
</reference>
<proteinExistence type="predicted"/>
<protein>
    <submittedName>
        <fullName evidence="2">Uncharacterized protein</fullName>
    </submittedName>
</protein>